<feature type="compositionally biased region" description="Polar residues" evidence="1">
    <location>
        <begin position="21"/>
        <end position="31"/>
    </location>
</feature>
<dbReference type="EMBL" id="JAOEGN010000003">
    <property type="protein sequence ID" value="MCU0104455.1"/>
    <property type="molecule type" value="Genomic_DNA"/>
</dbReference>
<sequence>MLDKKSWSKVIETTEGPVELSSYTTSDGSTNDIEKGSDYYKSQHNNESNDRDVCLHDHNSDGTEDKTWFAKSDDESSKKHEYDEDEVISEHYEDK</sequence>
<feature type="region of interest" description="Disordered" evidence="1">
    <location>
        <begin position="1"/>
        <end position="95"/>
    </location>
</feature>
<feature type="compositionally biased region" description="Basic and acidic residues" evidence="1">
    <location>
        <begin position="47"/>
        <end position="95"/>
    </location>
</feature>
<dbReference type="Proteomes" id="UP001209076">
    <property type="component" value="Unassembled WGS sequence"/>
</dbReference>
<protein>
    <submittedName>
        <fullName evidence="2">Uncharacterized protein</fullName>
    </submittedName>
</protein>
<proteinExistence type="predicted"/>
<gene>
    <name evidence="2" type="ORF">N7603_02140</name>
</gene>
<comment type="caution">
    <text evidence="2">The sequence shown here is derived from an EMBL/GenBank/DDBJ whole genome shotgun (WGS) entry which is preliminary data.</text>
</comment>
<name>A0ABT2PU24_9MOLU</name>
<organism evidence="2 3">
    <name type="scientific">Paracholeplasma vituli</name>
    <dbReference type="NCBI Taxonomy" id="69473"/>
    <lineage>
        <taxon>Bacteria</taxon>
        <taxon>Bacillati</taxon>
        <taxon>Mycoplasmatota</taxon>
        <taxon>Mollicutes</taxon>
        <taxon>Acholeplasmatales</taxon>
        <taxon>Acholeplasmataceae</taxon>
        <taxon>Paracholeplasma</taxon>
    </lineage>
</organism>
<evidence type="ECO:0000313" key="3">
    <source>
        <dbReference type="Proteomes" id="UP001209076"/>
    </source>
</evidence>
<accession>A0ABT2PU24</accession>
<reference evidence="3" key="1">
    <citation type="submission" date="2023-07" db="EMBL/GenBank/DDBJ databases">
        <title>Novel Mycoplasma species identified in domestic and wild animals.</title>
        <authorList>
            <person name="Volokhov D.V."/>
            <person name="Furtak V.A."/>
            <person name="Zagorodnyaya T.A."/>
        </authorList>
    </citation>
    <scope>NUCLEOTIDE SEQUENCE [LARGE SCALE GENOMIC DNA]</scope>
    <source>
        <strain evidence="3">92-19</strain>
    </source>
</reference>
<evidence type="ECO:0000313" key="2">
    <source>
        <dbReference type="EMBL" id="MCU0104455.1"/>
    </source>
</evidence>
<keyword evidence="3" id="KW-1185">Reference proteome</keyword>
<evidence type="ECO:0000256" key="1">
    <source>
        <dbReference type="SAM" id="MobiDB-lite"/>
    </source>
</evidence>
<dbReference type="RefSeq" id="WP_262095691.1">
    <property type="nucleotide sequence ID" value="NZ_JAOEGN010000003.1"/>
</dbReference>